<comment type="caution">
    <text evidence="1">The sequence shown here is derived from an EMBL/GenBank/DDBJ whole genome shotgun (WGS) entry which is preliminary data.</text>
</comment>
<reference evidence="1" key="1">
    <citation type="submission" date="2020-08" db="EMBL/GenBank/DDBJ databases">
        <authorList>
            <person name="Shumante A."/>
            <person name="Zimin A.V."/>
            <person name="Puiu D."/>
            <person name="Salzberg S.L."/>
        </authorList>
    </citation>
    <scope>NUCLEOTIDE SEQUENCE</scope>
    <source>
        <strain evidence="1">WC2-LM</strain>
        <tissue evidence="1">Liver</tissue>
    </source>
</reference>
<dbReference type="EMBL" id="WJEC01007801">
    <property type="protein sequence ID" value="KAF7467734.1"/>
    <property type="molecule type" value="Genomic_DNA"/>
</dbReference>
<dbReference type="Proteomes" id="UP000662637">
    <property type="component" value="Unassembled WGS sequence"/>
</dbReference>
<dbReference type="AlphaFoldDB" id="A0A834PXT3"/>
<evidence type="ECO:0000313" key="1">
    <source>
        <dbReference type="EMBL" id="KAF7467734.1"/>
    </source>
</evidence>
<protein>
    <submittedName>
        <fullName evidence="1">Uncharacterized protein</fullName>
    </submittedName>
</protein>
<evidence type="ECO:0000313" key="2">
    <source>
        <dbReference type="Proteomes" id="UP000662637"/>
    </source>
</evidence>
<organism evidence="1 2">
    <name type="scientific">Marmota monax</name>
    <name type="common">Woodchuck</name>
    <dbReference type="NCBI Taxonomy" id="9995"/>
    <lineage>
        <taxon>Eukaryota</taxon>
        <taxon>Metazoa</taxon>
        <taxon>Chordata</taxon>
        <taxon>Craniata</taxon>
        <taxon>Vertebrata</taxon>
        <taxon>Euteleostomi</taxon>
        <taxon>Mammalia</taxon>
        <taxon>Eutheria</taxon>
        <taxon>Euarchontoglires</taxon>
        <taxon>Glires</taxon>
        <taxon>Rodentia</taxon>
        <taxon>Sciuromorpha</taxon>
        <taxon>Sciuridae</taxon>
        <taxon>Xerinae</taxon>
        <taxon>Marmotini</taxon>
        <taxon>Marmota</taxon>
    </lineage>
</organism>
<gene>
    <name evidence="1" type="ORF">GHT09_000867</name>
</gene>
<accession>A0A834PXT3</accession>
<sequence>MLRKDLSSRVARDPNLVRTISLPSSSSLFLFPWVNPAYAISLIALRFSQRQNTPLSGLLWQHLPFGS</sequence>
<proteinExistence type="predicted"/>
<name>A0A834PXT3_MARMO</name>